<gene>
    <name evidence="3" type="ORF">GCM10025876_39760</name>
    <name evidence="4" type="ORF">GCM10025876_40330</name>
    <name evidence="5" type="ORF">GCM10025876_41110</name>
</gene>
<dbReference type="EMBL" id="BSUN01000003">
    <property type="protein sequence ID" value="GMA37907.1"/>
    <property type="molecule type" value="Genomic_DNA"/>
</dbReference>
<reference evidence="5" key="3">
    <citation type="submission" date="2023-02" db="EMBL/GenBank/DDBJ databases">
        <authorList>
            <person name="Sun Q."/>
            <person name="Mori K."/>
        </authorList>
    </citation>
    <scope>NUCLEOTIDE SEQUENCE</scope>
    <source>
        <strain evidence="5">NBRC 112299</strain>
    </source>
</reference>
<dbReference type="Pfam" id="PF21959">
    <property type="entry name" value="DUF6923"/>
    <property type="match status" value="1"/>
</dbReference>
<dbReference type="Proteomes" id="UP001157125">
    <property type="component" value="Unassembled WGS sequence"/>
</dbReference>
<feature type="signal peptide" evidence="1">
    <location>
        <begin position="1"/>
        <end position="35"/>
    </location>
</feature>
<reference evidence="6" key="2">
    <citation type="journal article" date="2019" name="Int. J. Syst. Evol. Microbiol.">
        <title>The Global Catalogue of Microorganisms (GCM) 10K type strain sequencing project: providing services to taxonomists for standard genome sequencing and annotation.</title>
        <authorList>
            <consortium name="The Broad Institute Genomics Platform"/>
            <consortium name="The Broad Institute Genome Sequencing Center for Infectious Disease"/>
            <person name="Wu L."/>
            <person name="Ma J."/>
        </authorList>
    </citation>
    <scope>NUCLEOTIDE SEQUENCE [LARGE SCALE GENOMIC DNA]</scope>
    <source>
        <strain evidence="6">NBRC 112299</strain>
    </source>
</reference>
<evidence type="ECO:0000313" key="3">
    <source>
        <dbReference type="EMBL" id="GMA37772.1"/>
    </source>
</evidence>
<sequence length="467" mass="49027">MQHSAPITRRHRSRLHRAAALALAAVITAAGLTSAATTPSRAADQVPWACTGEGWILQNGPTEAYALDLASGVASRVATSDEPSNLNAVGYNEADGLLWGALREASPVIASMGSNGVTKRYGTPIGIGSKYDGPAWVIGDVDDAQQLWMLGLVDEAYVVMVVDVDRTSPTFMHSLADVYDVPVPAGTFNISDWAYEPYTGLVWALVRMADGTTTAMSLDPSNIEQGLVARHENLAMTYGTYGAMYADGEGNVYGGQNATGEIWRVNVITGATTLVATGPTSSQNDGARCTVPLTTDFGDAPDSYGTTVAADGARHSITGYDPESFTADYTLGDLVDADGDDALPGIKADGDDIHGAADEDALTIPLEYPVDGSPLTIDFPVQVRGDEPATVAAWFDTNSSGSFINDSDRVTTTISHSGTVSLTLPAYTPPAGRTPQTPTYVCGSSRATLTILSPQARCWEARSRTTS</sequence>
<feature type="chain" id="PRO_5045029991" description="DUF6923 domain-containing protein" evidence="1">
    <location>
        <begin position="36"/>
        <end position="467"/>
    </location>
</feature>
<organism evidence="5 6">
    <name type="scientific">Demequina litorisediminis</name>
    <dbReference type="NCBI Taxonomy" id="1849022"/>
    <lineage>
        <taxon>Bacteria</taxon>
        <taxon>Bacillati</taxon>
        <taxon>Actinomycetota</taxon>
        <taxon>Actinomycetes</taxon>
        <taxon>Micrococcales</taxon>
        <taxon>Demequinaceae</taxon>
        <taxon>Demequina</taxon>
    </lineage>
</organism>
<proteinExistence type="predicted"/>
<keyword evidence="6" id="KW-1185">Reference proteome</keyword>
<evidence type="ECO:0000313" key="5">
    <source>
        <dbReference type="EMBL" id="GMA37907.1"/>
    </source>
</evidence>
<dbReference type="InterPro" id="IPR054215">
    <property type="entry name" value="DUF6923"/>
</dbReference>
<protein>
    <recommendedName>
        <fullName evidence="2">DUF6923 domain-containing protein</fullName>
    </recommendedName>
</protein>
<name>A0ABQ6IL58_9MICO</name>
<evidence type="ECO:0000313" key="4">
    <source>
        <dbReference type="EMBL" id="GMA37829.1"/>
    </source>
</evidence>
<dbReference type="RefSeq" id="WP_284329491.1">
    <property type="nucleotide sequence ID" value="NZ_BSUN01000002.1"/>
</dbReference>
<reference evidence="5" key="1">
    <citation type="journal article" date="2014" name="Int. J. Syst. Evol. Microbiol.">
        <title>Complete genome of a new Firmicutes species belonging to the dominant human colonic microbiota ('Ruminococcus bicirculans') reveals two chromosomes and a selective capacity to utilize plant glucans.</title>
        <authorList>
            <consortium name="NISC Comparative Sequencing Program"/>
            <person name="Wegmann U."/>
            <person name="Louis P."/>
            <person name="Goesmann A."/>
            <person name="Henrissat B."/>
            <person name="Duncan S.H."/>
            <person name="Flint H.J."/>
        </authorList>
    </citation>
    <scope>NUCLEOTIDE SEQUENCE</scope>
    <source>
        <strain evidence="5">NBRC 112299</strain>
    </source>
</reference>
<evidence type="ECO:0000313" key="6">
    <source>
        <dbReference type="Proteomes" id="UP001157125"/>
    </source>
</evidence>
<evidence type="ECO:0000256" key="1">
    <source>
        <dbReference type="SAM" id="SignalP"/>
    </source>
</evidence>
<feature type="domain" description="DUF6923" evidence="2">
    <location>
        <begin position="82"/>
        <end position="290"/>
    </location>
</feature>
<dbReference type="EMBL" id="BSUN01000002">
    <property type="protein sequence ID" value="GMA37772.1"/>
    <property type="molecule type" value="Genomic_DNA"/>
</dbReference>
<keyword evidence="1" id="KW-0732">Signal</keyword>
<evidence type="ECO:0000259" key="2">
    <source>
        <dbReference type="Pfam" id="PF21959"/>
    </source>
</evidence>
<dbReference type="EMBL" id="BSUN01000002">
    <property type="protein sequence ID" value="GMA37829.1"/>
    <property type="molecule type" value="Genomic_DNA"/>
</dbReference>
<comment type="caution">
    <text evidence="5">The sequence shown here is derived from an EMBL/GenBank/DDBJ whole genome shotgun (WGS) entry which is preliminary data.</text>
</comment>
<accession>A0ABQ6IL58</accession>